<comment type="caution">
    <text evidence="1">The sequence shown here is derived from an EMBL/GenBank/DDBJ whole genome shotgun (WGS) entry which is preliminary data.</text>
</comment>
<dbReference type="EMBL" id="BPVZ01000001">
    <property type="protein sequence ID" value="GKU85410.1"/>
    <property type="molecule type" value="Genomic_DNA"/>
</dbReference>
<keyword evidence="2" id="KW-1185">Reference proteome</keyword>
<sequence>MIVTINDSEHSSGVSLEWMLDHFFAPLGDSALFNLVIIHAKPFATTVVDLLLLLLNPNLATSESTRTRPLHRPMEGGPPASHLQIRCLALTIAFRRLSMALRWLSSVLRRLRLASSLHLLLLTPSVLASRMVLAILITKKALVLLHLCFTLARLLSKIEKRGGMISPQQMIRPQMCLV</sequence>
<name>A0AAV5HF07_9ROSI</name>
<organism evidence="1 2">
    <name type="scientific">Rubroshorea leprosula</name>
    <dbReference type="NCBI Taxonomy" id="152421"/>
    <lineage>
        <taxon>Eukaryota</taxon>
        <taxon>Viridiplantae</taxon>
        <taxon>Streptophyta</taxon>
        <taxon>Embryophyta</taxon>
        <taxon>Tracheophyta</taxon>
        <taxon>Spermatophyta</taxon>
        <taxon>Magnoliopsida</taxon>
        <taxon>eudicotyledons</taxon>
        <taxon>Gunneridae</taxon>
        <taxon>Pentapetalae</taxon>
        <taxon>rosids</taxon>
        <taxon>malvids</taxon>
        <taxon>Malvales</taxon>
        <taxon>Dipterocarpaceae</taxon>
        <taxon>Rubroshorea</taxon>
    </lineage>
</organism>
<evidence type="ECO:0000313" key="2">
    <source>
        <dbReference type="Proteomes" id="UP001054252"/>
    </source>
</evidence>
<proteinExistence type="predicted"/>
<gene>
    <name evidence="1" type="ORF">SLEP1_g90</name>
</gene>
<dbReference type="Proteomes" id="UP001054252">
    <property type="component" value="Unassembled WGS sequence"/>
</dbReference>
<dbReference type="AlphaFoldDB" id="A0AAV5HF07"/>
<protein>
    <submittedName>
        <fullName evidence="1">Uncharacterized protein</fullName>
    </submittedName>
</protein>
<accession>A0AAV5HF07</accession>
<reference evidence="1 2" key="1">
    <citation type="journal article" date="2021" name="Commun. Biol.">
        <title>The genome of Shorea leprosula (Dipterocarpaceae) highlights the ecological relevance of drought in aseasonal tropical rainforests.</title>
        <authorList>
            <person name="Ng K.K.S."/>
            <person name="Kobayashi M.J."/>
            <person name="Fawcett J.A."/>
            <person name="Hatakeyama M."/>
            <person name="Paape T."/>
            <person name="Ng C.H."/>
            <person name="Ang C.C."/>
            <person name="Tnah L.H."/>
            <person name="Lee C.T."/>
            <person name="Nishiyama T."/>
            <person name="Sese J."/>
            <person name="O'Brien M.J."/>
            <person name="Copetti D."/>
            <person name="Mohd Noor M.I."/>
            <person name="Ong R.C."/>
            <person name="Putra M."/>
            <person name="Sireger I.Z."/>
            <person name="Indrioko S."/>
            <person name="Kosugi Y."/>
            <person name="Izuno A."/>
            <person name="Isagi Y."/>
            <person name="Lee S.L."/>
            <person name="Shimizu K.K."/>
        </authorList>
    </citation>
    <scope>NUCLEOTIDE SEQUENCE [LARGE SCALE GENOMIC DNA]</scope>
    <source>
        <strain evidence="1">214</strain>
    </source>
</reference>
<evidence type="ECO:0000313" key="1">
    <source>
        <dbReference type="EMBL" id="GKU85410.1"/>
    </source>
</evidence>